<dbReference type="GO" id="GO:0003676">
    <property type="term" value="F:nucleic acid binding"/>
    <property type="evidence" value="ECO:0007669"/>
    <property type="project" value="InterPro"/>
</dbReference>
<dbReference type="KEGG" id="psym:J1N51_13680"/>
<evidence type="ECO:0000313" key="5">
    <source>
        <dbReference type="Proteomes" id="UP000682739"/>
    </source>
</evidence>
<dbReference type="Gene3D" id="3.30.70.2330">
    <property type="match status" value="1"/>
</dbReference>
<sequence length="116" mass="12807">MGTFFTKLVGVTHDCPNGTNRQRVIRKYVKAGQRVFLIREPENQFDPEAIAAWIVHKGFFKNTKYHIGYISSSISCDLSGEIDDGKRATAQVKNVTGGIGGQPFGVNIEVSTAFKK</sequence>
<dbReference type="SMART" id="SM00910">
    <property type="entry name" value="HIRAN"/>
    <property type="match status" value="1"/>
</dbReference>
<dbReference type="EMBL" id="CP072110">
    <property type="protein sequence ID" value="QTH63746.1"/>
    <property type="molecule type" value="Genomic_DNA"/>
</dbReference>
<gene>
    <name evidence="4" type="ORF">J1N51_13680</name>
</gene>
<dbReference type="GO" id="GO:0016818">
    <property type="term" value="F:hydrolase activity, acting on acid anhydrides, in phosphorus-containing anhydrides"/>
    <property type="evidence" value="ECO:0007669"/>
    <property type="project" value="InterPro"/>
</dbReference>
<evidence type="ECO:0000313" key="4">
    <source>
        <dbReference type="EMBL" id="QTH63746.1"/>
    </source>
</evidence>
<keyword evidence="5" id="KW-1185">Reference proteome</keyword>
<keyword evidence="2" id="KW-0378">Hydrolase</keyword>
<dbReference type="Pfam" id="PF08797">
    <property type="entry name" value="HIRAN"/>
    <property type="match status" value="1"/>
</dbReference>
<proteinExistence type="predicted"/>
<evidence type="ECO:0000259" key="3">
    <source>
        <dbReference type="SMART" id="SM00910"/>
    </source>
</evidence>
<organism evidence="4 5">
    <name type="scientific">Psychrosphaera ytuae</name>
    <dbReference type="NCBI Taxonomy" id="2820710"/>
    <lineage>
        <taxon>Bacteria</taxon>
        <taxon>Pseudomonadati</taxon>
        <taxon>Pseudomonadota</taxon>
        <taxon>Gammaproteobacteria</taxon>
        <taxon>Alteromonadales</taxon>
        <taxon>Pseudoalteromonadaceae</taxon>
        <taxon>Psychrosphaera</taxon>
    </lineage>
</organism>
<dbReference type="RefSeq" id="WP_208831801.1">
    <property type="nucleotide sequence ID" value="NZ_CP072110.1"/>
</dbReference>
<protein>
    <submittedName>
        <fullName evidence="4">HIRAN domain-containing protein</fullName>
    </submittedName>
</protein>
<reference evidence="4" key="1">
    <citation type="submission" date="2021-03" db="EMBL/GenBank/DDBJ databases">
        <title>Description of Psychrosphaera ytuae sp. nov. isolated from deep sea sediment of South China Sea.</title>
        <authorList>
            <person name="Zhang J."/>
            <person name="Xu X.-D."/>
        </authorList>
    </citation>
    <scope>NUCLEOTIDE SEQUENCE</scope>
    <source>
        <strain evidence="4">MTZ26</strain>
    </source>
</reference>
<dbReference type="GO" id="GO:0008270">
    <property type="term" value="F:zinc ion binding"/>
    <property type="evidence" value="ECO:0007669"/>
    <property type="project" value="InterPro"/>
</dbReference>
<dbReference type="Proteomes" id="UP000682739">
    <property type="component" value="Chromosome"/>
</dbReference>
<accession>A0A975DCD3</accession>
<dbReference type="AlphaFoldDB" id="A0A975DCD3"/>
<dbReference type="InterPro" id="IPR014905">
    <property type="entry name" value="HIRAN"/>
</dbReference>
<name>A0A975DCD3_9GAMM</name>
<keyword evidence="1" id="KW-0479">Metal-binding</keyword>
<evidence type="ECO:0000256" key="2">
    <source>
        <dbReference type="ARBA" id="ARBA00022801"/>
    </source>
</evidence>
<evidence type="ECO:0000256" key="1">
    <source>
        <dbReference type="ARBA" id="ARBA00022723"/>
    </source>
</evidence>
<feature type="domain" description="HIRAN" evidence="3">
    <location>
        <begin position="9"/>
        <end position="116"/>
    </location>
</feature>